<keyword evidence="9" id="KW-0325">Glycoprotein</keyword>
<evidence type="ECO:0000313" key="12">
    <source>
        <dbReference type="EMBL" id="KAG9328393.1"/>
    </source>
</evidence>
<dbReference type="PRINTS" id="PR01349">
    <property type="entry name" value="WNTPROTEIN"/>
</dbReference>
<name>A0A8T2MLM0_9TELE</name>
<evidence type="ECO:0000256" key="2">
    <source>
        <dbReference type="ARBA" id="ARBA00005683"/>
    </source>
</evidence>
<evidence type="ECO:0000256" key="1">
    <source>
        <dbReference type="ARBA" id="ARBA00004498"/>
    </source>
</evidence>
<keyword evidence="4" id="KW-0964">Secreted</keyword>
<dbReference type="GO" id="GO:0005109">
    <property type="term" value="F:frizzled binding"/>
    <property type="evidence" value="ECO:0007669"/>
    <property type="project" value="TreeGrafter"/>
</dbReference>
<dbReference type="InterPro" id="IPR005817">
    <property type="entry name" value="Wnt"/>
</dbReference>
<protein>
    <recommendedName>
        <fullName evidence="11">Protein Wnt</fullName>
    </recommendedName>
</protein>
<dbReference type="AlphaFoldDB" id="A0A8T2MLM0"/>
<dbReference type="GO" id="GO:0005125">
    <property type="term" value="F:cytokine activity"/>
    <property type="evidence" value="ECO:0007669"/>
    <property type="project" value="TreeGrafter"/>
</dbReference>
<reference evidence="12" key="1">
    <citation type="thesis" date="2021" institute="BYU ScholarsArchive" country="Provo, UT, USA">
        <title>Applications of and Algorithms for Genome Assembly and Genomic Analyses with an Emphasis on Marine Teleosts.</title>
        <authorList>
            <person name="Pickett B.D."/>
        </authorList>
    </citation>
    <scope>NUCLEOTIDE SEQUENCE</scope>
    <source>
        <strain evidence="12">HI-2016</strain>
    </source>
</reference>
<evidence type="ECO:0000256" key="5">
    <source>
        <dbReference type="ARBA" id="ARBA00022530"/>
    </source>
</evidence>
<evidence type="ECO:0000256" key="10">
    <source>
        <dbReference type="ARBA" id="ARBA00023288"/>
    </source>
</evidence>
<dbReference type="GO" id="GO:0045165">
    <property type="term" value="P:cell fate commitment"/>
    <property type="evidence" value="ECO:0007669"/>
    <property type="project" value="TreeGrafter"/>
</dbReference>
<dbReference type="PRINTS" id="PR01842">
    <property type="entry name" value="WNT2PROTEIN"/>
</dbReference>
<keyword evidence="5" id="KW-0272">Extracellular matrix</keyword>
<dbReference type="Gene3D" id="3.30.2460.20">
    <property type="match status" value="1"/>
</dbReference>
<dbReference type="PROSITE" id="PS00246">
    <property type="entry name" value="WNT1"/>
    <property type="match status" value="1"/>
</dbReference>
<dbReference type="SMART" id="SM00097">
    <property type="entry name" value="WNT1"/>
    <property type="match status" value="1"/>
</dbReference>
<dbReference type="PANTHER" id="PTHR12027">
    <property type="entry name" value="WNT RELATED"/>
    <property type="match status" value="1"/>
</dbReference>
<keyword evidence="6 11" id="KW-0879">Wnt signaling pathway</keyword>
<dbReference type="EMBL" id="JAFBMS010002296">
    <property type="protein sequence ID" value="KAG9328393.1"/>
    <property type="molecule type" value="Genomic_DNA"/>
</dbReference>
<proteinExistence type="inferred from homology"/>
<dbReference type="GO" id="GO:0005615">
    <property type="term" value="C:extracellular space"/>
    <property type="evidence" value="ECO:0007669"/>
    <property type="project" value="TreeGrafter"/>
</dbReference>
<dbReference type="InterPro" id="IPR009140">
    <property type="entry name" value="Wnt2"/>
</dbReference>
<dbReference type="Proteomes" id="UP000824540">
    <property type="component" value="Unassembled WGS sequence"/>
</dbReference>
<dbReference type="GO" id="GO:0030182">
    <property type="term" value="P:neuron differentiation"/>
    <property type="evidence" value="ECO:0007669"/>
    <property type="project" value="TreeGrafter"/>
</dbReference>
<dbReference type="PANTHER" id="PTHR12027:SF86">
    <property type="entry name" value="PROTEIN WNT-2"/>
    <property type="match status" value="1"/>
</dbReference>
<evidence type="ECO:0000256" key="6">
    <source>
        <dbReference type="ARBA" id="ARBA00022687"/>
    </source>
</evidence>
<comment type="similarity">
    <text evidence="2 11">Belongs to the Wnt family.</text>
</comment>
<accession>A0A8T2MLM0</accession>
<comment type="subcellular location">
    <subcellularLocation>
        <location evidence="1 11">Secreted</location>
        <location evidence="1 11">Extracellular space</location>
        <location evidence="1 11">Extracellular matrix</location>
    </subcellularLocation>
</comment>
<keyword evidence="8" id="KW-1015">Disulfide bond</keyword>
<keyword evidence="3 11" id="KW-0217">Developmental protein</keyword>
<evidence type="ECO:0000256" key="7">
    <source>
        <dbReference type="ARBA" id="ARBA00022729"/>
    </source>
</evidence>
<dbReference type="Pfam" id="PF00110">
    <property type="entry name" value="wnt"/>
    <property type="match status" value="2"/>
</dbReference>
<evidence type="ECO:0000256" key="3">
    <source>
        <dbReference type="ARBA" id="ARBA00022473"/>
    </source>
</evidence>
<dbReference type="GO" id="GO:0060070">
    <property type="term" value="P:canonical Wnt signaling pathway"/>
    <property type="evidence" value="ECO:0007669"/>
    <property type="project" value="TreeGrafter"/>
</dbReference>
<dbReference type="InterPro" id="IPR043158">
    <property type="entry name" value="Wnt_C"/>
</dbReference>
<evidence type="ECO:0000313" key="13">
    <source>
        <dbReference type="Proteomes" id="UP000824540"/>
    </source>
</evidence>
<keyword evidence="13" id="KW-1185">Reference proteome</keyword>
<dbReference type="GO" id="GO:0048513">
    <property type="term" value="P:animal organ development"/>
    <property type="evidence" value="ECO:0007669"/>
    <property type="project" value="UniProtKB-ARBA"/>
</dbReference>
<organism evidence="12 13">
    <name type="scientific">Albula glossodonta</name>
    <name type="common">roundjaw bonefish</name>
    <dbReference type="NCBI Taxonomy" id="121402"/>
    <lineage>
        <taxon>Eukaryota</taxon>
        <taxon>Metazoa</taxon>
        <taxon>Chordata</taxon>
        <taxon>Craniata</taxon>
        <taxon>Vertebrata</taxon>
        <taxon>Euteleostomi</taxon>
        <taxon>Actinopterygii</taxon>
        <taxon>Neopterygii</taxon>
        <taxon>Teleostei</taxon>
        <taxon>Albuliformes</taxon>
        <taxon>Albulidae</taxon>
        <taxon>Albula</taxon>
    </lineage>
</organism>
<dbReference type="FunFam" id="3.30.2460.20:FF:000001">
    <property type="entry name" value="Wnt homolog"/>
    <property type="match status" value="1"/>
</dbReference>
<comment type="function">
    <text evidence="11">Ligand for members of the frizzled family of seven transmembrane receptors.</text>
</comment>
<evidence type="ECO:0000256" key="9">
    <source>
        <dbReference type="ARBA" id="ARBA00023180"/>
    </source>
</evidence>
<dbReference type="OrthoDB" id="5945655at2759"/>
<evidence type="ECO:0000256" key="8">
    <source>
        <dbReference type="ARBA" id="ARBA00023157"/>
    </source>
</evidence>
<comment type="caution">
    <text evidence="12">The sequence shown here is derived from an EMBL/GenBank/DDBJ whole genome shotgun (WGS) entry which is preliminary data.</text>
</comment>
<dbReference type="InterPro" id="IPR018161">
    <property type="entry name" value="Wnt_CS"/>
</dbReference>
<gene>
    <name evidence="12" type="ORF">JZ751_014071</name>
</gene>
<keyword evidence="10" id="KW-0449">Lipoprotein</keyword>
<keyword evidence="7" id="KW-0732">Signal</keyword>
<evidence type="ECO:0000256" key="11">
    <source>
        <dbReference type="RuleBase" id="RU003500"/>
    </source>
</evidence>
<evidence type="ECO:0000256" key="4">
    <source>
        <dbReference type="ARBA" id="ARBA00022525"/>
    </source>
</evidence>
<sequence length="333" mass="37422">MNVLPTGICFYISVVVCWFTSRVDASWWYMGTIGSQVMCDNVPGLVNKQRQLCRQHPKMMQAIGAGIKDWIEECQYQFRNHRWNCSTMARDHTVFGRILLRSSREAAFLYAISSAGVVHTLTRACSQGELESCSCDPEKKGTSRDSKGTFDWGGCSDHAVKRFMNLECKCHGMSGSCTVRTCWLAMADFRHTGEYLRRRYNGAVQVVQLSESSGKDCGMEVEKLQTSTCRAAERPGDDISARGLREPEQRWLIVTQHGSVGTGGRVCNRTSRGVDSCEVMCCGRGYDTSRVSRTTKCECKFHWCCAVRCRDCHEVVDVHTCKAQDGTTWLGQM</sequence>